<evidence type="ECO:0000256" key="5">
    <source>
        <dbReference type="PROSITE-ProRule" id="PRU00277"/>
    </source>
</evidence>
<evidence type="ECO:0000259" key="7">
    <source>
        <dbReference type="PROSITE" id="PS50059"/>
    </source>
</evidence>
<evidence type="ECO:0000256" key="2">
    <source>
        <dbReference type="ARBA" id="ARBA00006577"/>
    </source>
</evidence>
<dbReference type="HOGENOM" id="CLU_013615_7_3_10"/>
<dbReference type="Gene3D" id="3.10.50.40">
    <property type="match status" value="1"/>
</dbReference>
<dbReference type="SUPFAM" id="SSF54534">
    <property type="entry name" value="FKBP-like"/>
    <property type="match status" value="1"/>
</dbReference>
<dbReference type="InterPro" id="IPR001179">
    <property type="entry name" value="PPIase_FKBP_dom"/>
</dbReference>
<sequence length="142" mass="16173">MRTSTRSKDMGKKQEYKLINEEFLHNISKKDSIKTLPHGIFYEIIKEGSGEGTVQPRSIVICNYRGSLISGQVFDDSWQKPTPEAFRLNELITGLQIALCAMHKGDSWRIYIPYQEGYGSKRNADIPAFSTLIFDIELINIA</sequence>
<dbReference type="Proteomes" id="UP000004597">
    <property type="component" value="Unassembled WGS sequence"/>
</dbReference>
<dbReference type="AlphaFoldDB" id="G6AFE0"/>
<dbReference type="PROSITE" id="PS50059">
    <property type="entry name" value="FKBP_PPIASE"/>
    <property type="match status" value="1"/>
</dbReference>
<protein>
    <recommendedName>
        <fullName evidence="6">Peptidyl-prolyl cis-trans isomerase</fullName>
        <ecNumber evidence="6">5.2.1.8</ecNumber>
    </recommendedName>
</protein>
<keyword evidence="9" id="KW-1185">Reference proteome</keyword>
<keyword evidence="4 5" id="KW-0413">Isomerase</keyword>
<dbReference type="PATRIC" id="fig|857291.3.peg.730"/>
<evidence type="ECO:0000313" key="8">
    <source>
        <dbReference type="EMBL" id="EHG16617.1"/>
    </source>
</evidence>
<keyword evidence="3 5" id="KW-0697">Rotamase</keyword>
<dbReference type="EC" id="5.2.1.8" evidence="6"/>
<accession>G6AFE0</accession>
<dbReference type="InterPro" id="IPR046357">
    <property type="entry name" value="PPIase_dom_sf"/>
</dbReference>
<dbReference type="STRING" id="857291.HMPREF9138_00744"/>
<comment type="caution">
    <text evidence="8">The sequence shown here is derived from an EMBL/GenBank/DDBJ whole genome shotgun (WGS) entry which is preliminary data.</text>
</comment>
<evidence type="ECO:0000256" key="4">
    <source>
        <dbReference type="ARBA" id="ARBA00023235"/>
    </source>
</evidence>
<proteinExistence type="inferred from homology"/>
<comment type="catalytic activity">
    <reaction evidence="1 5 6">
        <text>[protein]-peptidylproline (omega=180) = [protein]-peptidylproline (omega=0)</text>
        <dbReference type="Rhea" id="RHEA:16237"/>
        <dbReference type="Rhea" id="RHEA-COMP:10747"/>
        <dbReference type="Rhea" id="RHEA-COMP:10748"/>
        <dbReference type="ChEBI" id="CHEBI:83833"/>
        <dbReference type="ChEBI" id="CHEBI:83834"/>
        <dbReference type="EC" id="5.2.1.8"/>
    </reaction>
</comment>
<dbReference type="EMBL" id="AFXP01000005">
    <property type="protein sequence ID" value="EHG16617.1"/>
    <property type="molecule type" value="Genomic_DNA"/>
</dbReference>
<evidence type="ECO:0000256" key="6">
    <source>
        <dbReference type="RuleBase" id="RU003915"/>
    </source>
</evidence>
<evidence type="ECO:0000313" key="9">
    <source>
        <dbReference type="Proteomes" id="UP000004597"/>
    </source>
</evidence>
<evidence type="ECO:0000256" key="3">
    <source>
        <dbReference type="ARBA" id="ARBA00023110"/>
    </source>
</evidence>
<gene>
    <name evidence="8" type="ORF">HMPREF9138_00744</name>
</gene>
<dbReference type="Pfam" id="PF00254">
    <property type="entry name" value="FKBP_C"/>
    <property type="match status" value="1"/>
</dbReference>
<reference evidence="8 9" key="1">
    <citation type="submission" date="2011-10" db="EMBL/GenBank/DDBJ databases">
        <title>The Genome Sequence of Prevotella histicola F0411.</title>
        <authorList>
            <consortium name="The Broad Institute Genome Sequencing Platform"/>
            <person name="Earl A."/>
            <person name="Ward D."/>
            <person name="Feldgarden M."/>
            <person name="Gevers D."/>
            <person name="Izard J."/>
            <person name="Ganesan A."/>
            <person name="Blanton J.M."/>
            <person name="Baranova O.V."/>
            <person name="Tanner A.C."/>
            <person name="Mathney J.M.J."/>
            <person name="Dewhirst F.E."/>
            <person name="Young S.K."/>
            <person name="Zeng Q."/>
            <person name="Gargeya S."/>
            <person name="Fitzgerald M."/>
            <person name="Haas B."/>
            <person name="Abouelleil A."/>
            <person name="Alvarado L."/>
            <person name="Arachchi H.M."/>
            <person name="Berlin A."/>
            <person name="Brown A."/>
            <person name="Chapman S.B."/>
            <person name="Chen Z."/>
            <person name="Dunbar C."/>
            <person name="Freedman E."/>
            <person name="Gearin G."/>
            <person name="Gellesch M."/>
            <person name="Goldberg J."/>
            <person name="Griggs A."/>
            <person name="Gujja S."/>
            <person name="Heiman D."/>
            <person name="Howarth C."/>
            <person name="Larson L."/>
            <person name="Lui A."/>
            <person name="MacDonald P.J.P."/>
            <person name="Montmayeur A."/>
            <person name="Murphy C."/>
            <person name="Neiman D."/>
            <person name="Pearson M."/>
            <person name="Priest M."/>
            <person name="Roberts A."/>
            <person name="Saif S."/>
            <person name="Shea T."/>
            <person name="Shenoy N."/>
            <person name="Sisk P."/>
            <person name="Stolte C."/>
            <person name="Sykes S."/>
            <person name="Wortman J."/>
            <person name="Nusbaum C."/>
            <person name="Birren B."/>
        </authorList>
    </citation>
    <scope>NUCLEOTIDE SEQUENCE [LARGE SCALE GENOMIC DNA]</scope>
    <source>
        <strain evidence="8 9">F0411</strain>
    </source>
</reference>
<evidence type="ECO:0000256" key="1">
    <source>
        <dbReference type="ARBA" id="ARBA00000971"/>
    </source>
</evidence>
<dbReference type="PANTHER" id="PTHR43811:SF19">
    <property type="entry name" value="39 KDA FK506-BINDING NUCLEAR PROTEIN"/>
    <property type="match status" value="1"/>
</dbReference>
<name>G6AFE0_9BACT</name>
<comment type="similarity">
    <text evidence="2 6">Belongs to the FKBP-type PPIase family.</text>
</comment>
<organism evidence="8 9">
    <name type="scientific">Prevotella histicola F0411</name>
    <dbReference type="NCBI Taxonomy" id="857291"/>
    <lineage>
        <taxon>Bacteria</taxon>
        <taxon>Pseudomonadati</taxon>
        <taxon>Bacteroidota</taxon>
        <taxon>Bacteroidia</taxon>
        <taxon>Bacteroidales</taxon>
        <taxon>Prevotellaceae</taxon>
        <taxon>Prevotella</taxon>
    </lineage>
</organism>
<feature type="domain" description="PPIase FKBP-type" evidence="7">
    <location>
        <begin position="57"/>
        <end position="142"/>
    </location>
</feature>
<dbReference type="PANTHER" id="PTHR43811">
    <property type="entry name" value="FKBP-TYPE PEPTIDYL-PROLYL CIS-TRANS ISOMERASE FKPA"/>
    <property type="match status" value="1"/>
</dbReference>
<dbReference type="GO" id="GO:0003755">
    <property type="term" value="F:peptidyl-prolyl cis-trans isomerase activity"/>
    <property type="evidence" value="ECO:0007669"/>
    <property type="project" value="UniProtKB-UniRule"/>
</dbReference>